<dbReference type="InterPro" id="IPR001638">
    <property type="entry name" value="Solute-binding_3/MltF_N"/>
</dbReference>
<organism evidence="2 3">
    <name type="scientific">Fluviispira sanaruensis</name>
    <dbReference type="NCBI Taxonomy" id="2493639"/>
    <lineage>
        <taxon>Bacteria</taxon>
        <taxon>Pseudomonadati</taxon>
        <taxon>Bdellovibrionota</taxon>
        <taxon>Oligoflexia</taxon>
        <taxon>Silvanigrellales</taxon>
        <taxon>Silvanigrellaceae</taxon>
        <taxon>Fluviispira</taxon>
    </lineage>
</organism>
<dbReference type="PANTHER" id="PTHR38834">
    <property type="entry name" value="PERIPLASMIC SUBSTRATE BINDING PROTEIN FAMILY 3"/>
    <property type="match status" value="1"/>
</dbReference>
<feature type="domain" description="Solute-binding protein family 3/N-terminal" evidence="1">
    <location>
        <begin position="34"/>
        <end position="254"/>
    </location>
</feature>
<gene>
    <name evidence="2" type="ORF">JCM31447_18620</name>
</gene>
<keyword evidence="3" id="KW-1185">Reference proteome</keyword>
<dbReference type="EMBL" id="AP019368">
    <property type="protein sequence ID" value="BBH53419.1"/>
    <property type="molecule type" value="Genomic_DNA"/>
</dbReference>
<dbReference type="Pfam" id="PF00497">
    <property type="entry name" value="SBP_bac_3"/>
    <property type="match status" value="1"/>
</dbReference>
<dbReference type="AlphaFoldDB" id="A0A4P2VP10"/>
<dbReference type="OrthoDB" id="5296671at2"/>
<evidence type="ECO:0000313" key="3">
    <source>
        <dbReference type="Proteomes" id="UP000291236"/>
    </source>
</evidence>
<name>A0A4P2VP10_FLUSA</name>
<evidence type="ECO:0000259" key="1">
    <source>
        <dbReference type="SMART" id="SM00062"/>
    </source>
</evidence>
<evidence type="ECO:0000313" key="2">
    <source>
        <dbReference type="EMBL" id="BBH53419.1"/>
    </source>
</evidence>
<dbReference type="PANTHER" id="PTHR38834:SF3">
    <property type="entry name" value="SOLUTE-BINDING PROTEIN FAMILY 3_N-TERMINAL DOMAIN-CONTAINING PROTEIN"/>
    <property type="match status" value="1"/>
</dbReference>
<protein>
    <submittedName>
        <fullName evidence="2">Amino acid ABC transporter substrate-binding protein</fullName>
    </submittedName>
</protein>
<dbReference type="RefSeq" id="WP_130609212.1">
    <property type="nucleotide sequence ID" value="NZ_AP019368.1"/>
</dbReference>
<proteinExistence type="predicted"/>
<accession>A0A4P2VP10</accession>
<dbReference type="SMART" id="SM00062">
    <property type="entry name" value="PBPb"/>
    <property type="match status" value="1"/>
</dbReference>
<sequence length="254" mass="29101">MMLLKIKRIFRFFIPLLCLIFFNYLQAATKISSTLKINAVTEHYPPYNMIENESIVGVSAEIMQELFKRAKVNYTLNIYPWAHSYKLALEEPNTVVFATSRTPEREKLFKWVGPIGESNWVFFAKEGSTIKINTLDEAKKHRVGGYNDDATADYLKKNGFIPGKSLILANNEVQNAFKLEAGRIDLWATGALLGPYISKSEKTGKIVEVFTIKKSELYAAFNKRTDDALIKKLNDLLIQMNKDKTIEKINKKYK</sequence>
<dbReference type="SUPFAM" id="SSF53850">
    <property type="entry name" value="Periplasmic binding protein-like II"/>
    <property type="match status" value="1"/>
</dbReference>
<dbReference type="Proteomes" id="UP000291236">
    <property type="component" value="Chromosome"/>
</dbReference>
<dbReference type="KEGG" id="sbf:JCM31447_18620"/>
<reference evidence="2 3" key="1">
    <citation type="submission" date="2018-12" db="EMBL/GenBank/DDBJ databases">
        <title>Rubrispira sanarue gen. nov., sp., nov., a member of the order Silvanigrellales, isolated from a brackish lake in Hamamatsu Japan.</title>
        <authorList>
            <person name="Maejima Y."/>
            <person name="Iino T."/>
            <person name="Muraguchi Y."/>
            <person name="Fukuda K."/>
            <person name="Nojiri H."/>
            <person name="Ohkuma M."/>
            <person name="Moriuchi R."/>
            <person name="Dohra H."/>
            <person name="Kimbara K."/>
            <person name="Shintani M."/>
        </authorList>
    </citation>
    <scope>NUCLEOTIDE SEQUENCE [LARGE SCALE GENOMIC DNA]</scope>
    <source>
        <strain evidence="2 3">RF1110005</strain>
    </source>
</reference>
<dbReference type="Gene3D" id="3.40.190.10">
    <property type="entry name" value="Periplasmic binding protein-like II"/>
    <property type="match status" value="2"/>
</dbReference>